<dbReference type="GO" id="GO:0006352">
    <property type="term" value="P:DNA-templated transcription initiation"/>
    <property type="evidence" value="ECO:0007669"/>
    <property type="project" value="InterPro"/>
</dbReference>
<dbReference type="InterPro" id="IPR013325">
    <property type="entry name" value="RNA_pol_sigma_r2"/>
</dbReference>
<dbReference type="Gene3D" id="1.10.10.10">
    <property type="entry name" value="Winged helix-like DNA-binding domain superfamily/Winged helix DNA-binding domain"/>
    <property type="match status" value="1"/>
</dbReference>
<dbReference type="KEGG" id="slr:L21SP2_0780"/>
<dbReference type="Gene3D" id="1.10.1740.10">
    <property type="match status" value="1"/>
</dbReference>
<evidence type="ECO:0000259" key="5">
    <source>
        <dbReference type="Pfam" id="PF04542"/>
    </source>
</evidence>
<dbReference type="GO" id="GO:0003677">
    <property type="term" value="F:DNA binding"/>
    <property type="evidence" value="ECO:0007669"/>
    <property type="project" value="InterPro"/>
</dbReference>
<accession>V5WEG4</accession>
<keyword evidence="3" id="KW-0731">Sigma factor</keyword>
<evidence type="ECO:0000256" key="4">
    <source>
        <dbReference type="ARBA" id="ARBA00023163"/>
    </source>
</evidence>
<dbReference type="GO" id="GO:0016987">
    <property type="term" value="F:sigma factor activity"/>
    <property type="evidence" value="ECO:0007669"/>
    <property type="project" value="UniProtKB-KW"/>
</dbReference>
<dbReference type="AlphaFoldDB" id="V5WEG4"/>
<evidence type="ECO:0000313" key="8">
    <source>
        <dbReference type="Proteomes" id="UP000018680"/>
    </source>
</evidence>
<dbReference type="InterPro" id="IPR036388">
    <property type="entry name" value="WH-like_DNA-bd_sf"/>
</dbReference>
<dbReference type="SUPFAM" id="SSF88659">
    <property type="entry name" value="Sigma3 and sigma4 domains of RNA polymerase sigma factors"/>
    <property type="match status" value="1"/>
</dbReference>
<dbReference type="InterPro" id="IPR013249">
    <property type="entry name" value="RNA_pol_sigma70_r4_t2"/>
</dbReference>
<dbReference type="HOGENOM" id="CLU_047691_4_4_12"/>
<keyword evidence="8" id="KW-1185">Reference proteome</keyword>
<organism evidence="7 8">
    <name type="scientific">Salinispira pacifica</name>
    <dbReference type="NCBI Taxonomy" id="1307761"/>
    <lineage>
        <taxon>Bacteria</taxon>
        <taxon>Pseudomonadati</taxon>
        <taxon>Spirochaetota</taxon>
        <taxon>Spirochaetia</taxon>
        <taxon>Spirochaetales</taxon>
        <taxon>Spirochaetaceae</taxon>
        <taxon>Salinispira</taxon>
    </lineage>
</organism>
<feature type="domain" description="RNA polymerase sigma-70 region 2" evidence="5">
    <location>
        <begin position="15"/>
        <end position="81"/>
    </location>
</feature>
<evidence type="ECO:0000256" key="3">
    <source>
        <dbReference type="ARBA" id="ARBA00023082"/>
    </source>
</evidence>
<name>V5WEG4_9SPIO</name>
<feature type="domain" description="RNA polymerase sigma factor 70 region 4 type 2" evidence="6">
    <location>
        <begin position="111"/>
        <end position="163"/>
    </location>
</feature>
<dbReference type="OrthoDB" id="340239at2"/>
<dbReference type="InterPro" id="IPR039425">
    <property type="entry name" value="RNA_pol_sigma-70-like"/>
</dbReference>
<evidence type="ECO:0000313" key="7">
    <source>
        <dbReference type="EMBL" id="AHC14202.1"/>
    </source>
</evidence>
<evidence type="ECO:0000256" key="1">
    <source>
        <dbReference type="ARBA" id="ARBA00010641"/>
    </source>
</evidence>
<dbReference type="CDD" id="cd06171">
    <property type="entry name" value="Sigma70_r4"/>
    <property type="match status" value="1"/>
</dbReference>
<dbReference type="NCBIfam" id="TIGR02937">
    <property type="entry name" value="sigma70-ECF"/>
    <property type="match status" value="1"/>
</dbReference>
<dbReference type="InterPro" id="IPR014284">
    <property type="entry name" value="RNA_pol_sigma-70_dom"/>
</dbReference>
<dbReference type="eggNOG" id="COG1595">
    <property type="taxonomic scope" value="Bacteria"/>
</dbReference>
<gene>
    <name evidence="7" type="ORF">L21SP2_0780</name>
</gene>
<dbReference type="RefSeq" id="WP_024267133.1">
    <property type="nucleotide sequence ID" value="NC_023035.1"/>
</dbReference>
<evidence type="ECO:0000256" key="2">
    <source>
        <dbReference type="ARBA" id="ARBA00023015"/>
    </source>
</evidence>
<keyword evidence="4" id="KW-0804">Transcription</keyword>
<dbReference type="InterPro" id="IPR013324">
    <property type="entry name" value="RNA_pol_sigma_r3/r4-like"/>
</dbReference>
<protein>
    <submittedName>
        <fullName evidence="7">RNA polymerase sigma factor RpoE</fullName>
    </submittedName>
</protein>
<proteinExistence type="inferred from homology"/>
<dbReference type="Pfam" id="PF04542">
    <property type="entry name" value="Sigma70_r2"/>
    <property type="match status" value="1"/>
</dbReference>
<dbReference type="Pfam" id="PF08281">
    <property type="entry name" value="Sigma70_r4_2"/>
    <property type="match status" value="1"/>
</dbReference>
<reference evidence="7 8" key="1">
    <citation type="journal article" date="2015" name="Stand. Genomic Sci.">
        <title>Complete genome sequence and description of Salinispira pacifica gen. nov., sp. nov., a novel spirochaete isolated form a hypersaline microbial mat.</title>
        <authorList>
            <person name="Ben Hania W."/>
            <person name="Joseph M."/>
            <person name="Schumann P."/>
            <person name="Bunk B."/>
            <person name="Fiebig A."/>
            <person name="Sproer C."/>
            <person name="Klenk H.P."/>
            <person name="Fardeau M.L."/>
            <person name="Spring S."/>
        </authorList>
    </citation>
    <scope>NUCLEOTIDE SEQUENCE [LARGE SCALE GENOMIC DNA]</scope>
    <source>
        <strain evidence="7 8">L21-RPul-D2</strain>
    </source>
</reference>
<evidence type="ECO:0000259" key="6">
    <source>
        <dbReference type="Pfam" id="PF08281"/>
    </source>
</evidence>
<dbReference type="STRING" id="1307761.L21SP2_0780"/>
<keyword evidence="2" id="KW-0805">Transcription regulation</keyword>
<dbReference type="SUPFAM" id="SSF88946">
    <property type="entry name" value="Sigma2 domain of RNA polymerase sigma factors"/>
    <property type="match status" value="1"/>
</dbReference>
<dbReference type="EMBL" id="CP006939">
    <property type="protein sequence ID" value="AHC14202.1"/>
    <property type="molecule type" value="Genomic_DNA"/>
</dbReference>
<dbReference type="PANTHER" id="PTHR43133">
    <property type="entry name" value="RNA POLYMERASE ECF-TYPE SIGMA FACTO"/>
    <property type="match status" value="1"/>
</dbReference>
<sequence length="175" mass="20675">MNWSKERRQLFNDVYEETFPILIRITYRITNDMEAAEELCHDAYIKLYERLDQLPDQAQSKYWLIRVAKNMALNYAKRKGRERKAYERVLYEPKRKTESGEDLVLKQEAYEAVQDALGKIPEKFRAVLVLKEYAGLSYREIAKILDITEANVKVRAFRAREKMAALLDEEGIHVP</sequence>
<dbReference type="PANTHER" id="PTHR43133:SF46">
    <property type="entry name" value="RNA POLYMERASE SIGMA-70 FACTOR ECF SUBFAMILY"/>
    <property type="match status" value="1"/>
</dbReference>
<dbReference type="InterPro" id="IPR007627">
    <property type="entry name" value="RNA_pol_sigma70_r2"/>
</dbReference>
<dbReference type="Proteomes" id="UP000018680">
    <property type="component" value="Chromosome"/>
</dbReference>
<comment type="similarity">
    <text evidence="1">Belongs to the sigma-70 factor family. ECF subfamily.</text>
</comment>